<dbReference type="InterPro" id="IPR050834">
    <property type="entry name" value="Glycosyltransf_2"/>
</dbReference>
<dbReference type="PANTHER" id="PTHR43685">
    <property type="entry name" value="GLYCOSYLTRANSFERASE"/>
    <property type="match status" value="1"/>
</dbReference>
<dbReference type="EMBL" id="PFGC01000003">
    <property type="protein sequence ID" value="PIW37442.1"/>
    <property type="molecule type" value="Genomic_DNA"/>
</dbReference>
<evidence type="ECO:0000313" key="3">
    <source>
        <dbReference type="Proteomes" id="UP000230292"/>
    </source>
</evidence>
<accession>A0A2M7H5D4</accession>
<evidence type="ECO:0000259" key="1">
    <source>
        <dbReference type="Pfam" id="PF00535"/>
    </source>
</evidence>
<dbReference type="SUPFAM" id="SSF53448">
    <property type="entry name" value="Nucleotide-diphospho-sugar transferases"/>
    <property type="match status" value="1"/>
</dbReference>
<dbReference type="AlphaFoldDB" id="A0A2M7H5D4"/>
<protein>
    <recommendedName>
        <fullName evidence="1">Glycosyltransferase 2-like domain-containing protein</fullName>
    </recommendedName>
</protein>
<dbReference type="InterPro" id="IPR001173">
    <property type="entry name" value="Glyco_trans_2-like"/>
</dbReference>
<dbReference type="InterPro" id="IPR029044">
    <property type="entry name" value="Nucleotide-diphossugar_trans"/>
</dbReference>
<evidence type="ECO:0000313" key="2">
    <source>
        <dbReference type="EMBL" id="PIW37442.1"/>
    </source>
</evidence>
<comment type="caution">
    <text evidence="2">The sequence shown here is derived from an EMBL/GenBank/DDBJ whole genome shotgun (WGS) entry which is preliminary data.</text>
</comment>
<gene>
    <name evidence="2" type="ORF">COW24_00105</name>
</gene>
<reference evidence="2 3" key="1">
    <citation type="submission" date="2017-09" db="EMBL/GenBank/DDBJ databases">
        <title>Depth-based differentiation of microbial function through sediment-hosted aquifers and enrichment of novel symbionts in the deep terrestrial subsurface.</title>
        <authorList>
            <person name="Probst A.J."/>
            <person name="Ladd B."/>
            <person name="Jarett J.K."/>
            <person name="Geller-Mcgrath D.E."/>
            <person name="Sieber C.M."/>
            <person name="Emerson J.B."/>
            <person name="Anantharaman K."/>
            <person name="Thomas B.C."/>
            <person name="Malmstrom R."/>
            <person name="Stieglmeier M."/>
            <person name="Klingl A."/>
            <person name="Woyke T."/>
            <person name="Ryan C.M."/>
            <person name="Banfield J.F."/>
        </authorList>
    </citation>
    <scope>NUCLEOTIDE SEQUENCE [LARGE SCALE GENOMIC DNA]</scope>
    <source>
        <strain evidence="2">CG15_BIG_FIL_POST_REV_8_21_14_020_45_12</strain>
    </source>
</reference>
<dbReference type="Pfam" id="PF00535">
    <property type="entry name" value="Glycos_transf_2"/>
    <property type="match status" value="1"/>
</dbReference>
<organism evidence="2 3">
    <name type="scientific">Candidatus Kerfeldbacteria bacterium CG15_BIG_FIL_POST_REV_8_21_14_020_45_12</name>
    <dbReference type="NCBI Taxonomy" id="2014247"/>
    <lineage>
        <taxon>Bacteria</taxon>
        <taxon>Candidatus Kerfeldiibacteriota</taxon>
    </lineage>
</organism>
<sequence length="243" mass="28063">MPLFTIITLTLNRDRYIKACLDSVLSQSCKDYEHIIIDSKSTDRTLQFVGEYMTQTNKCFLHTAAPLGIANSMNYGLEKAKGAYVVFLHSDDWFYNKSALEYVKNFILQTRKDVVFGPKTMQLGKFIINLRLLNVLSNYQICNVQKYWNFIPHSSLFMKTQLIRDAGGFDAKYKYAMDYDLWCRTLTKDNFAMYDKPTVVFRRHKNSASFKAGNTLEMAKEIIGISRHYFAQPRKKGPGTVSS</sequence>
<name>A0A2M7H5D4_9BACT</name>
<dbReference type="Proteomes" id="UP000230292">
    <property type="component" value="Unassembled WGS sequence"/>
</dbReference>
<dbReference type="PANTHER" id="PTHR43685:SF11">
    <property type="entry name" value="GLYCOSYLTRANSFERASE TAGX-RELATED"/>
    <property type="match status" value="1"/>
</dbReference>
<feature type="domain" description="Glycosyltransferase 2-like" evidence="1">
    <location>
        <begin position="5"/>
        <end position="118"/>
    </location>
</feature>
<dbReference type="Gene3D" id="3.90.550.10">
    <property type="entry name" value="Spore Coat Polysaccharide Biosynthesis Protein SpsA, Chain A"/>
    <property type="match status" value="1"/>
</dbReference>
<proteinExistence type="predicted"/>